<dbReference type="EMBL" id="JAKOGI010001643">
    <property type="protein sequence ID" value="KAJ8424596.1"/>
    <property type="molecule type" value="Genomic_DNA"/>
</dbReference>
<dbReference type="OrthoDB" id="1761837at2759"/>
<comment type="caution">
    <text evidence="1">The sequence shown here is derived from an EMBL/GenBank/DDBJ whole genome shotgun (WGS) entry which is preliminary data.</text>
</comment>
<dbReference type="Proteomes" id="UP001153076">
    <property type="component" value="Unassembled WGS sequence"/>
</dbReference>
<organism evidence="1 2">
    <name type="scientific">Carnegiea gigantea</name>
    <dbReference type="NCBI Taxonomy" id="171969"/>
    <lineage>
        <taxon>Eukaryota</taxon>
        <taxon>Viridiplantae</taxon>
        <taxon>Streptophyta</taxon>
        <taxon>Embryophyta</taxon>
        <taxon>Tracheophyta</taxon>
        <taxon>Spermatophyta</taxon>
        <taxon>Magnoliopsida</taxon>
        <taxon>eudicotyledons</taxon>
        <taxon>Gunneridae</taxon>
        <taxon>Pentapetalae</taxon>
        <taxon>Caryophyllales</taxon>
        <taxon>Cactineae</taxon>
        <taxon>Cactaceae</taxon>
        <taxon>Cactoideae</taxon>
        <taxon>Echinocereeae</taxon>
        <taxon>Carnegiea</taxon>
    </lineage>
</organism>
<evidence type="ECO:0000313" key="1">
    <source>
        <dbReference type="EMBL" id="KAJ8424596.1"/>
    </source>
</evidence>
<keyword evidence="2" id="KW-1185">Reference proteome</keyword>
<reference evidence="1" key="1">
    <citation type="submission" date="2022-04" db="EMBL/GenBank/DDBJ databases">
        <title>Carnegiea gigantea Genome sequencing and assembly v2.</title>
        <authorList>
            <person name="Copetti D."/>
            <person name="Sanderson M.J."/>
            <person name="Burquez A."/>
            <person name="Wojciechowski M.F."/>
        </authorList>
    </citation>
    <scope>NUCLEOTIDE SEQUENCE</scope>
    <source>
        <strain evidence="1">SGP5-SGP5p</strain>
        <tissue evidence="1">Aerial part</tissue>
    </source>
</reference>
<protein>
    <submittedName>
        <fullName evidence="1">Uncharacterized protein</fullName>
    </submittedName>
</protein>
<dbReference type="AlphaFoldDB" id="A0A9Q1JLB6"/>
<gene>
    <name evidence="1" type="ORF">Cgig2_028656</name>
</gene>
<proteinExistence type="predicted"/>
<name>A0A9Q1JLB6_9CARY</name>
<sequence length="299" mass="34193">MDIFDAEPNPTECMGQSDDVDFKEKLKHIPLPSRSQCFPSIEQIALFGKDLFDSGLRLDGSQVVSVLTHKAHAPSLVLHPLRVPKKRFVSIFNAKCCYKEVDNNAAWVFGQAILDKVSRTPFNELPSLKGVDATPVQNRIVGLIKQTFHFKDLLESYYSQMTAKEQDSYRIKVQGKLVDASQQLNAEDICYKAPMAELKQVESRREELLKELQLLEDQKIDRMIDLQGQIDIIIAIKVMNAATKTSLEKNEAYIKESFGDVKNLQWNLWPAHPPFCFFRWICHVLPTFVMQACYVLNKV</sequence>
<evidence type="ECO:0000313" key="2">
    <source>
        <dbReference type="Proteomes" id="UP001153076"/>
    </source>
</evidence>
<accession>A0A9Q1JLB6</accession>